<dbReference type="RefSeq" id="XP_022579661.1">
    <property type="nucleotide sequence ID" value="XM_022726478.1"/>
</dbReference>
<dbReference type="Proteomes" id="UP000184188">
    <property type="component" value="Unassembled WGS sequence"/>
</dbReference>
<keyword evidence="3" id="KW-1185">Reference proteome</keyword>
<dbReference type="InterPro" id="IPR003615">
    <property type="entry name" value="HNH_nuc"/>
</dbReference>
<evidence type="ECO:0000313" key="2">
    <source>
        <dbReference type="EMBL" id="OJJ45151.1"/>
    </source>
</evidence>
<dbReference type="EMBL" id="KV878346">
    <property type="protein sequence ID" value="OJJ45151.1"/>
    <property type="molecule type" value="Genomic_DNA"/>
</dbReference>
<evidence type="ECO:0000313" key="3">
    <source>
        <dbReference type="Proteomes" id="UP000184188"/>
    </source>
</evidence>
<protein>
    <recommendedName>
        <fullName evidence="1">HNH nuclease domain-containing protein</fullName>
    </recommendedName>
</protein>
<dbReference type="GeneID" id="34612942"/>
<dbReference type="Pfam" id="PF13391">
    <property type="entry name" value="HNH_2"/>
    <property type="match status" value="1"/>
</dbReference>
<reference evidence="3" key="1">
    <citation type="journal article" date="2017" name="Genome Biol.">
        <title>Comparative genomics reveals high biological diversity and specific adaptations in the industrially and medically important fungal genus Aspergillus.</title>
        <authorList>
            <person name="de Vries R.P."/>
            <person name="Riley R."/>
            <person name="Wiebenga A."/>
            <person name="Aguilar-Osorio G."/>
            <person name="Amillis S."/>
            <person name="Uchima C.A."/>
            <person name="Anderluh G."/>
            <person name="Asadollahi M."/>
            <person name="Askin M."/>
            <person name="Barry K."/>
            <person name="Battaglia E."/>
            <person name="Bayram O."/>
            <person name="Benocci T."/>
            <person name="Braus-Stromeyer S.A."/>
            <person name="Caldana C."/>
            <person name="Canovas D."/>
            <person name="Cerqueira G.C."/>
            <person name="Chen F."/>
            <person name="Chen W."/>
            <person name="Choi C."/>
            <person name="Clum A."/>
            <person name="Dos Santos R.A."/>
            <person name="Damasio A.R."/>
            <person name="Diallinas G."/>
            <person name="Emri T."/>
            <person name="Fekete E."/>
            <person name="Flipphi M."/>
            <person name="Freyberg S."/>
            <person name="Gallo A."/>
            <person name="Gournas C."/>
            <person name="Habgood R."/>
            <person name="Hainaut M."/>
            <person name="Harispe M.L."/>
            <person name="Henrissat B."/>
            <person name="Hilden K.S."/>
            <person name="Hope R."/>
            <person name="Hossain A."/>
            <person name="Karabika E."/>
            <person name="Karaffa L."/>
            <person name="Karanyi Z."/>
            <person name="Krasevec N."/>
            <person name="Kuo A."/>
            <person name="Kusch H."/>
            <person name="LaButti K."/>
            <person name="Lagendijk E.L."/>
            <person name="Lapidus A."/>
            <person name="Levasseur A."/>
            <person name="Lindquist E."/>
            <person name="Lipzen A."/>
            <person name="Logrieco A.F."/>
            <person name="MacCabe A."/>
            <person name="Maekelae M.R."/>
            <person name="Malavazi I."/>
            <person name="Melin P."/>
            <person name="Meyer V."/>
            <person name="Mielnichuk N."/>
            <person name="Miskei M."/>
            <person name="Molnar A.P."/>
            <person name="Mule G."/>
            <person name="Ngan C.Y."/>
            <person name="Orejas M."/>
            <person name="Orosz E."/>
            <person name="Ouedraogo J.P."/>
            <person name="Overkamp K.M."/>
            <person name="Park H.-S."/>
            <person name="Perrone G."/>
            <person name="Piumi F."/>
            <person name="Punt P.J."/>
            <person name="Ram A.F."/>
            <person name="Ramon A."/>
            <person name="Rauscher S."/>
            <person name="Record E."/>
            <person name="Riano-Pachon D.M."/>
            <person name="Robert V."/>
            <person name="Roehrig J."/>
            <person name="Ruller R."/>
            <person name="Salamov A."/>
            <person name="Salih N.S."/>
            <person name="Samson R.A."/>
            <person name="Sandor E."/>
            <person name="Sanguinetti M."/>
            <person name="Schuetze T."/>
            <person name="Sepcic K."/>
            <person name="Shelest E."/>
            <person name="Sherlock G."/>
            <person name="Sophianopoulou V."/>
            <person name="Squina F.M."/>
            <person name="Sun H."/>
            <person name="Susca A."/>
            <person name="Todd R.B."/>
            <person name="Tsang A."/>
            <person name="Unkles S.E."/>
            <person name="van de Wiele N."/>
            <person name="van Rossen-Uffink D."/>
            <person name="Oliveira J.V."/>
            <person name="Vesth T.C."/>
            <person name="Visser J."/>
            <person name="Yu J.-H."/>
            <person name="Zhou M."/>
            <person name="Andersen M.R."/>
            <person name="Archer D.B."/>
            <person name="Baker S.E."/>
            <person name="Benoit I."/>
            <person name="Brakhage A.A."/>
            <person name="Braus G.H."/>
            <person name="Fischer R."/>
            <person name="Frisvad J.C."/>
            <person name="Goldman G.H."/>
            <person name="Houbraken J."/>
            <person name="Oakley B."/>
            <person name="Pocsi I."/>
            <person name="Scazzocchio C."/>
            <person name="Seiboth B."/>
            <person name="vanKuyk P.A."/>
            <person name="Wortman J."/>
            <person name="Dyer P.S."/>
            <person name="Grigoriev I.V."/>
        </authorList>
    </citation>
    <scope>NUCLEOTIDE SEQUENCE [LARGE SCALE GENOMIC DNA]</scope>
    <source>
        <strain evidence="3">CBS 506.65</strain>
    </source>
</reference>
<dbReference type="STRING" id="1073090.A0A1L9SD89"/>
<accession>A0A1L9SD89</accession>
<dbReference type="VEuPathDB" id="FungiDB:ASPZODRAFT_160603"/>
<evidence type="ECO:0000259" key="1">
    <source>
        <dbReference type="Pfam" id="PF13391"/>
    </source>
</evidence>
<dbReference type="OrthoDB" id="2104739at2759"/>
<feature type="domain" description="HNH nuclease" evidence="1">
    <location>
        <begin position="143"/>
        <end position="240"/>
    </location>
</feature>
<sequence>MTKTGGGIYTFSTDTESSQTLPDLLTAARERIACYEPQGYKEEGKFKAGLNAFLDWLPPGGWESIARDINNATTDSELHDVFFNLLTALAIPMKARSNSSTVTESPQANRLEAVETVASTLDEPQYREETFRELCKKRDSYRCIVSGELDTKTWIERGRPDNEDNCYVDVTHIIPFAYASWDKSTPPPGQRATAWEVLYRCFPGVRHIGMAVTSINDLRNGVTLRESIHKAFGRFEIAFKPTGHVNVYERKIFGNFPKSEQRGLPGSTRIELTQAADTEGLELPSVTLLDCHYRLCEILNASGMGEIIEKHWDDWEDLKARGGGVMRPDGSSDIGHYLEVALWERVVG</sequence>
<proteinExistence type="predicted"/>
<gene>
    <name evidence="2" type="ORF">ASPZODRAFT_160603</name>
</gene>
<name>A0A1L9SD89_9EURO</name>
<organism evidence="2 3">
    <name type="scientific">Penicilliopsis zonata CBS 506.65</name>
    <dbReference type="NCBI Taxonomy" id="1073090"/>
    <lineage>
        <taxon>Eukaryota</taxon>
        <taxon>Fungi</taxon>
        <taxon>Dikarya</taxon>
        <taxon>Ascomycota</taxon>
        <taxon>Pezizomycotina</taxon>
        <taxon>Eurotiomycetes</taxon>
        <taxon>Eurotiomycetidae</taxon>
        <taxon>Eurotiales</taxon>
        <taxon>Aspergillaceae</taxon>
        <taxon>Penicilliopsis</taxon>
    </lineage>
</organism>
<dbReference type="AlphaFoldDB" id="A0A1L9SD89"/>